<reference evidence="4 5" key="1">
    <citation type="journal article" date="2023" name="Nat. Commun.">
        <title>Origin of minicircular mitochondrial genomes in red algae.</title>
        <authorList>
            <person name="Lee Y."/>
            <person name="Cho C.H."/>
            <person name="Lee Y.M."/>
            <person name="Park S.I."/>
            <person name="Yang J.H."/>
            <person name="West J.A."/>
            <person name="Bhattacharya D."/>
            <person name="Yoon H.S."/>
        </authorList>
    </citation>
    <scope>NUCLEOTIDE SEQUENCE [LARGE SCALE GENOMIC DNA]</scope>
    <source>
        <strain evidence="4 5">CCMP1338</strain>
        <tissue evidence="4">Whole cell</tissue>
    </source>
</reference>
<evidence type="ECO:0000259" key="3">
    <source>
        <dbReference type="PROSITE" id="PS50878"/>
    </source>
</evidence>
<comment type="caution">
    <text evidence="4">The sequence shown here is derived from an EMBL/GenBank/DDBJ whole genome shotgun (WGS) entry which is preliminary data.</text>
</comment>
<evidence type="ECO:0000256" key="2">
    <source>
        <dbReference type="SAM" id="SignalP"/>
    </source>
</evidence>
<feature type="region of interest" description="Disordered" evidence="1">
    <location>
        <begin position="100"/>
        <end position="124"/>
    </location>
</feature>
<gene>
    <name evidence="4" type="ORF">NDN08_004844</name>
</gene>
<keyword evidence="2" id="KW-0732">Signal</keyword>
<feature type="compositionally biased region" description="Polar residues" evidence="1">
    <location>
        <begin position="109"/>
        <end position="118"/>
    </location>
</feature>
<dbReference type="Pfam" id="PF00078">
    <property type="entry name" value="RVT_1"/>
    <property type="match status" value="1"/>
</dbReference>
<evidence type="ECO:0000256" key="1">
    <source>
        <dbReference type="SAM" id="MobiDB-lite"/>
    </source>
</evidence>
<feature type="chain" id="PRO_5043742836" description="Reverse transcriptase domain-containing protein" evidence="2">
    <location>
        <begin position="23"/>
        <end position="676"/>
    </location>
</feature>
<feature type="domain" description="Reverse transcriptase" evidence="3">
    <location>
        <begin position="176"/>
        <end position="415"/>
    </location>
</feature>
<keyword evidence="5" id="KW-1185">Reference proteome</keyword>
<evidence type="ECO:0000313" key="5">
    <source>
        <dbReference type="Proteomes" id="UP001157974"/>
    </source>
</evidence>
<accession>A0AAV8UNZ7</accession>
<protein>
    <recommendedName>
        <fullName evidence="3">Reverse transcriptase domain-containing protein</fullName>
    </recommendedName>
</protein>
<sequence length="676" mass="72505">MDTAAPANASLLLVGLPGLVLGRCALDIGIQVTHVLEGEFHTVWTALEDRASLLQQNTATPGTEATRRQALGRQKQALKLAHLGASRTLLVDCRQRKWLPSPRLPGANSKDSSQNLRQSRWDSTKAADEGLLSIVARLPQGKSPGPSGMSAEHLQGANQQTQVALIRVLRQLATAPENFPSPLTRALRSSRLLPFAKPPKESAPQENPGVRPIGVPEVLRKVATQWTLRAVIDRAHLSCEPDAVVLRLDLENAFNRIDQRLAKKLVDQHFPELAVVYRLGYGSDAADSPTLCGWRSAPGENQTEHSRLTLQAATGVQQGDPLGPVLHALALAPFLKALRTKFSDLTIVAIHDHITIVGPLQELKQALAWSRTMLPSLGARLQLNKCTLYGRALTTARVINREIPDIQVTREGVTIHSIPIGNREYIEHECRALQNKHEKVIKEIAQLPQHELNAQVALFRMVAISPRSTEPHPKEALPGGGLRVRLSCGTFSSEVDLEGASGTQARALISAVSSLITAASDRGVLPQLTKKLGGLESGLLARSNSNSDENLNCPRVAGLAEGSQHQVNQHEPVPGQARAVASARDSTTLGSVRPGQNALQRSGTRGNGGGDCAATGVEETAAVDFPLLDQPSGWTCGDHSPISVGAKCPAPDYTRTGSVYARLPGHFCGIVRVQPG</sequence>
<dbReference type="AlphaFoldDB" id="A0AAV8UNZ7"/>
<feature type="region of interest" description="Disordered" evidence="1">
    <location>
        <begin position="587"/>
        <end position="610"/>
    </location>
</feature>
<dbReference type="EMBL" id="JAMWBK010000007">
    <property type="protein sequence ID" value="KAJ8903744.1"/>
    <property type="molecule type" value="Genomic_DNA"/>
</dbReference>
<dbReference type="Proteomes" id="UP001157974">
    <property type="component" value="Unassembled WGS sequence"/>
</dbReference>
<organism evidence="4 5">
    <name type="scientific">Rhodosorus marinus</name>
    <dbReference type="NCBI Taxonomy" id="101924"/>
    <lineage>
        <taxon>Eukaryota</taxon>
        <taxon>Rhodophyta</taxon>
        <taxon>Stylonematophyceae</taxon>
        <taxon>Stylonematales</taxon>
        <taxon>Stylonemataceae</taxon>
        <taxon>Rhodosorus</taxon>
    </lineage>
</organism>
<feature type="signal peptide" evidence="2">
    <location>
        <begin position="1"/>
        <end position="22"/>
    </location>
</feature>
<dbReference type="PROSITE" id="PS50878">
    <property type="entry name" value="RT_POL"/>
    <property type="match status" value="1"/>
</dbReference>
<evidence type="ECO:0000313" key="4">
    <source>
        <dbReference type="EMBL" id="KAJ8903744.1"/>
    </source>
</evidence>
<dbReference type="InterPro" id="IPR000477">
    <property type="entry name" value="RT_dom"/>
</dbReference>
<name>A0AAV8UNZ7_9RHOD</name>
<proteinExistence type="predicted"/>